<evidence type="ECO:0000256" key="2">
    <source>
        <dbReference type="SAM" id="SignalP"/>
    </source>
</evidence>
<accession>A0A6P1KEJ0</accession>
<sequence>MAISTNLIKSFQLSALTTALALAGCGGGGGNDTLPPPVNGGGGNDNTGSTPTSAINISAISLEGVNSASFIPSTGATAKVKVTDAAGKGISGAIVTFSASGGVSFSTTNSSVLTDTEGNASIFVKPIDINDNGTYTLTATSTYNSITATSKPYAFSLQKTNLKITQLKTEVPTNTTLEVGGSTNVSLVVTDENGVLQPNTTVNFTNNCGTFTEDSVMTNSEGVATTTYSAIKADGSLCTDASVIITASTTTGVSANTSINLTPIVGNSIAYTTTGAVNLGASNSGSSTSGQIEFTVYSNGKPAANKDVIITKTYAPLDFSFVKLGNQSAQTVKSDSNGKVNVTLYPGALPGPVELKATLATNSTITALSKDVAVATGRATQNGMSVSLTKNTLAVGVDGDTTEVTVRLVDRVGNAVPDGTVVSFVSEGGKITPNCSTVDGVCSATFTTQNPRSDGRLSVVAYVEGDKSYIDTNGNNKFDIGEPLSHNIGSFYRDDNENGAHDVGEYVYIRPITGSPLACGTSSFGQPNLVTQILSVNPLSTVTHQCGNQLEAVLRYQFVLGLAGNVPVFVPPFTTLSPNTDKDTAMTKSFKMYGNGAQTVSMPAGTTISISTKDNTSYSPTATLVDVKQGDIVVDKNLFITKAEPNSRVKVDLGTEILTLQADAQGTASRNSVGANITSASVIDADLSCSAEFISGNLTVPALVDLSNKTVNDADVSYTLSYKNCRPSDEIRITTVTPAPSANTVTKIIYVK</sequence>
<dbReference type="SUPFAM" id="SSF49373">
    <property type="entry name" value="Invasin/intimin cell-adhesion fragments"/>
    <property type="match status" value="2"/>
</dbReference>
<feature type="domain" description="Big-1" evidence="3">
    <location>
        <begin position="61"/>
        <end position="156"/>
    </location>
</feature>
<dbReference type="InterPro" id="IPR008964">
    <property type="entry name" value="Invasin/intimin_cell_adhesion"/>
</dbReference>
<protein>
    <recommendedName>
        <fullName evidence="3">Big-1 domain-containing protein</fullName>
    </recommendedName>
</protein>
<reference evidence="4" key="1">
    <citation type="journal article" date="2020" name="Microbiol. Resour. Announc.">
        <title>Complete Genome Sequence of Moraxella osloensis Strain YV1, Isolated from an Australian Wastewater Treatment Plant.</title>
        <authorList>
            <person name="Batinovic S."/>
            <person name="Rice D.T.F."/>
            <person name="Seviour R.J."/>
            <person name="Petrovski S."/>
        </authorList>
    </citation>
    <scope>NUCLEOTIDE SEQUENCE</scope>
    <source>
        <strain evidence="4">YV1</strain>
    </source>
</reference>
<comment type="similarity">
    <text evidence="1">Belongs to the intimin/invasin family.</text>
</comment>
<dbReference type="EMBL" id="CP047226">
    <property type="protein sequence ID" value="QHG09751.1"/>
    <property type="molecule type" value="Genomic_DNA"/>
</dbReference>
<feature type="domain" description="Big-1" evidence="3">
    <location>
        <begin position="161"/>
        <end position="262"/>
    </location>
</feature>
<gene>
    <name evidence="4" type="ORF">GSF12_07525</name>
</gene>
<keyword evidence="2" id="KW-0732">Signal</keyword>
<dbReference type="Gene3D" id="2.60.40.10">
    <property type="entry name" value="Immunoglobulins"/>
    <property type="match status" value="4"/>
</dbReference>
<dbReference type="PROSITE" id="PS51127">
    <property type="entry name" value="BIG1"/>
    <property type="match status" value="2"/>
</dbReference>
<evidence type="ECO:0000313" key="4">
    <source>
        <dbReference type="EMBL" id="QHG09751.1"/>
    </source>
</evidence>
<dbReference type="AlphaFoldDB" id="A0A6P1KEJ0"/>
<organism evidence="4">
    <name type="scientific">Faucicola osloensis</name>
    <name type="common">Moraxella osloensis</name>
    <dbReference type="NCBI Taxonomy" id="34062"/>
    <lineage>
        <taxon>Bacteria</taxon>
        <taxon>Pseudomonadati</taxon>
        <taxon>Pseudomonadota</taxon>
        <taxon>Gammaproteobacteria</taxon>
        <taxon>Moraxellales</taxon>
        <taxon>Moraxellaceae</taxon>
        <taxon>Faucicola</taxon>
    </lineage>
</organism>
<feature type="signal peptide" evidence="2">
    <location>
        <begin position="1"/>
        <end position="23"/>
    </location>
</feature>
<proteinExistence type="inferred from homology"/>
<evidence type="ECO:0000256" key="1">
    <source>
        <dbReference type="ARBA" id="ARBA00010116"/>
    </source>
</evidence>
<evidence type="ECO:0000259" key="3">
    <source>
        <dbReference type="PROSITE" id="PS51127"/>
    </source>
</evidence>
<name>A0A6P1KEJ0_FAUOS</name>
<dbReference type="InterPro" id="IPR013783">
    <property type="entry name" value="Ig-like_fold"/>
</dbReference>
<feature type="chain" id="PRO_5027107792" description="Big-1 domain-containing protein" evidence="2">
    <location>
        <begin position="24"/>
        <end position="752"/>
    </location>
</feature>
<dbReference type="InterPro" id="IPR003344">
    <property type="entry name" value="Big_1_dom"/>
</dbReference>